<dbReference type="AlphaFoldDB" id="A0A9W9G298"/>
<accession>A0A9W9G298</accession>
<dbReference type="RefSeq" id="XP_056478871.1">
    <property type="nucleotide sequence ID" value="XM_056613830.1"/>
</dbReference>
<feature type="compositionally biased region" description="Basic and acidic residues" evidence="1">
    <location>
        <begin position="131"/>
        <end position="147"/>
    </location>
</feature>
<feature type="compositionally biased region" description="Basic residues" evidence="1">
    <location>
        <begin position="319"/>
        <end position="329"/>
    </location>
</feature>
<sequence length="492" mass="52506">MSAFNPFRSRNLSLARVNPLLPIRRGPNIRAIEASPRNIVLMRSYETGGSTQGNAAMTQPPINLPPDLFTKPVHPLPSQLPSQLPNDYPRKSALSLEIEDNESSSDDQAADPFNPDSSVSDNDEDNDESESDRGHPRSFASRDDHPRGNFGSAPHPAPSDDGSTTTATSFSKTSATNVPVTEKGSPDTAREFPSSSGRSTGHKSSENDDSRNPANRANREKKPPPPPRSHHGKRIKPPASSSQSQSSRSTKRSSFHASSPESVTSVQPSGTRNANVTASHAPASDYVLSLAESQQAMSSTDSLQRSSSQNKQPPTPPLSRRHSQMRRSKSTQSKSSGSRLTMSSHDSESNDSSQPPSPGSLTRFPAAANKRVSMPPPSSGEIRAPVPATGTSTDAPMPPSSSRPTPPPPGRRASSHGSPATGSSSGAPPPPPPRRARDSTIRSSDSGESQMNRVEAPLPKPSNAHDILADLSRLQKEVDDLRGHYENRKVSQ</sequence>
<keyword evidence="3" id="KW-1185">Reference proteome</keyword>
<feature type="compositionally biased region" description="Acidic residues" evidence="1">
    <location>
        <begin position="97"/>
        <end position="109"/>
    </location>
</feature>
<dbReference type="GeneID" id="81352809"/>
<feature type="compositionally biased region" description="Low complexity" evidence="1">
    <location>
        <begin position="330"/>
        <end position="339"/>
    </location>
</feature>
<protein>
    <submittedName>
        <fullName evidence="2">Uncharacterized protein</fullName>
    </submittedName>
</protein>
<comment type="caution">
    <text evidence="2">The sequence shown here is derived from an EMBL/GenBank/DDBJ whole genome shotgun (WGS) entry which is preliminary data.</text>
</comment>
<feature type="region of interest" description="Disordered" evidence="1">
    <location>
        <begin position="44"/>
        <end position="466"/>
    </location>
</feature>
<feature type="compositionally biased region" description="Low complexity" evidence="1">
    <location>
        <begin position="163"/>
        <end position="176"/>
    </location>
</feature>
<name>A0A9W9G298_9EURO</name>
<gene>
    <name evidence="2" type="ORF">N7532_001336</name>
</gene>
<proteinExistence type="predicted"/>
<feature type="compositionally biased region" description="Basic and acidic residues" evidence="1">
    <location>
        <begin position="203"/>
        <end position="223"/>
    </location>
</feature>
<dbReference type="Proteomes" id="UP001149074">
    <property type="component" value="Unassembled WGS sequence"/>
</dbReference>
<feature type="compositionally biased region" description="Low complexity" evidence="1">
    <location>
        <begin position="237"/>
        <end position="248"/>
    </location>
</feature>
<feature type="compositionally biased region" description="Polar residues" evidence="1">
    <location>
        <begin position="441"/>
        <end position="452"/>
    </location>
</feature>
<dbReference type="EMBL" id="JAPQKI010000002">
    <property type="protein sequence ID" value="KAJ5110801.1"/>
    <property type="molecule type" value="Genomic_DNA"/>
</dbReference>
<evidence type="ECO:0000313" key="2">
    <source>
        <dbReference type="EMBL" id="KAJ5110801.1"/>
    </source>
</evidence>
<feature type="compositionally biased region" description="Low complexity" evidence="1">
    <location>
        <begin position="76"/>
        <end position="85"/>
    </location>
</feature>
<evidence type="ECO:0000313" key="3">
    <source>
        <dbReference type="Proteomes" id="UP001149074"/>
    </source>
</evidence>
<organism evidence="2 3">
    <name type="scientific">Penicillium argentinense</name>
    <dbReference type="NCBI Taxonomy" id="1131581"/>
    <lineage>
        <taxon>Eukaryota</taxon>
        <taxon>Fungi</taxon>
        <taxon>Dikarya</taxon>
        <taxon>Ascomycota</taxon>
        <taxon>Pezizomycotina</taxon>
        <taxon>Eurotiomycetes</taxon>
        <taxon>Eurotiomycetidae</taxon>
        <taxon>Eurotiales</taxon>
        <taxon>Aspergillaceae</taxon>
        <taxon>Penicillium</taxon>
    </lineage>
</organism>
<feature type="compositionally biased region" description="Acidic residues" evidence="1">
    <location>
        <begin position="121"/>
        <end position="130"/>
    </location>
</feature>
<evidence type="ECO:0000256" key="1">
    <source>
        <dbReference type="SAM" id="MobiDB-lite"/>
    </source>
</evidence>
<feature type="compositionally biased region" description="Low complexity" evidence="1">
    <location>
        <begin position="298"/>
        <end position="308"/>
    </location>
</feature>
<feature type="compositionally biased region" description="Pro residues" evidence="1">
    <location>
        <begin position="396"/>
        <end position="410"/>
    </location>
</feature>
<reference evidence="2" key="1">
    <citation type="submission" date="2022-11" db="EMBL/GenBank/DDBJ databases">
        <authorList>
            <person name="Petersen C."/>
        </authorList>
    </citation>
    <scope>NUCLEOTIDE SEQUENCE</scope>
    <source>
        <strain evidence="2">IBT 30761</strain>
    </source>
</reference>
<reference evidence="2" key="2">
    <citation type="journal article" date="2023" name="IMA Fungus">
        <title>Comparative genomic study of the Penicillium genus elucidates a diverse pangenome and 15 lateral gene transfer events.</title>
        <authorList>
            <person name="Petersen C."/>
            <person name="Sorensen T."/>
            <person name="Nielsen M.R."/>
            <person name="Sondergaard T.E."/>
            <person name="Sorensen J.L."/>
            <person name="Fitzpatrick D.A."/>
            <person name="Frisvad J.C."/>
            <person name="Nielsen K.L."/>
        </authorList>
    </citation>
    <scope>NUCLEOTIDE SEQUENCE</scope>
    <source>
        <strain evidence="2">IBT 30761</strain>
    </source>
</reference>
<feature type="compositionally biased region" description="Low complexity" evidence="1">
    <location>
        <begin position="411"/>
        <end position="426"/>
    </location>
</feature>
<dbReference type="OrthoDB" id="428854at2759"/>
<feature type="compositionally biased region" description="Polar residues" evidence="1">
    <location>
        <begin position="47"/>
        <end position="61"/>
    </location>
</feature>
<feature type="compositionally biased region" description="Polar residues" evidence="1">
    <location>
        <begin position="260"/>
        <end position="278"/>
    </location>
</feature>